<keyword evidence="1" id="KW-0812">Transmembrane</keyword>
<dbReference type="AlphaFoldDB" id="A0A0A9I2C8"/>
<evidence type="ECO:0000256" key="1">
    <source>
        <dbReference type="SAM" id="Phobius"/>
    </source>
</evidence>
<reference evidence="2" key="2">
    <citation type="journal article" date="2015" name="Data Brief">
        <title>Shoot transcriptome of the giant reed, Arundo donax.</title>
        <authorList>
            <person name="Barrero R.A."/>
            <person name="Guerrero F.D."/>
            <person name="Moolhuijzen P."/>
            <person name="Goolsby J.A."/>
            <person name="Tidwell J."/>
            <person name="Bellgard S.E."/>
            <person name="Bellgard M.I."/>
        </authorList>
    </citation>
    <scope>NUCLEOTIDE SEQUENCE</scope>
    <source>
        <tissue evidence="2">Shoot tissue taken approximately 20 cm above the soil surface</tissue>
    </source>
</reference>
<sequence length="42" mass="4622">MVGKNGTSFQRIYVTSKLLLLLVVASTHLMPALFAYSVLPKL</sequence>
<dbReference type="EMBL" id="GBRH01158563">
    <property type="protein sequence ID" value="JAE39333.1"/>
    <property type="molecule type" value="Transcribed_RNA"/>
</dbReference>
<keyword evidence="1" id="KW-1133">Transmembrane helix</keyword>
<protein>
    <submittedName>
        <fullName evidence="2">Uncharacterized protein</fullName>
    </submittedName>
</protein>
<reference evidence="2" key="1">
    <citation type="submission" date="2014-09" db="EMBL/GenBank/DDBJ databases">
        <authorList>
            <person name="Magalhaes I.L.F."/>
            <person name="Oliveira U."/>
            <person name="Santos F.R."/>
            <person name="Vidigal T.H.D.A."/>
            <person name="Brescovit A.D."/>
            <person name="Santos A.J."/>
        </authorList>
    </citation>
    <scope>NUCLEOTIDE SEQUENCE</scope>
    <source>
        <tissue evidence="2">Shoot tissue taken approximately 20 cm above the soil surface</tissue>
    </source>
</reference>
<feature type="transmembrane region" description="Helical" evidence="1">
    <location>
        <begin position="18"/>
        <end position="39"/>
    </location>
</feature>
<organism evidence="2">
    <name type="scientific">Arundo donax</name>
    <name type="common">Giant reed</name>
    <name type="synonym">Donax arundinaceus</name>
    <dbReference type="NCBI Taxonomy" id="35708"/>
    <lineage>
        <taxon>Eukaryota</taxon>
        <taxon>Viridiplantae</taxon>
        <taxon>Streptophyta</taxon>
        <taxon>Embryophyta</taxon>
        <taxon>Tracheophyta</taxon>
        <taxon>Spermatophyta</taxon>
        <taxon>Magnoliopsida</taxon>
        <taxon>Liliopsida</taxon>
        <taxon>Poales</taxon>
        <taxon>Poaceae</taxon>
        <taxon>PACMAD clade</taxon>
        <taxon>Arundinoideae</taxon>
        <taxon>Arundineae</taxon>
        <taxon>Arundo</taxon>
    </lineage>
</organism>
<proteinExistence type="predicted"/>
<name>A0A0A9I2C8_ARUDO</name>
<accession>A0A0A9I2C8</accession>
<keyword evidence="1" id="KW-0472">Membrane</keyword>
<evidence type="ECO:0000313" key="2">
    <source>
        <dbReference type="EMBL" id="JAE39333.1"/>
    </source>
</evidence>